<accession>A0A8S5SBF0</accession>
<name>A0A8S5SBF0_9CAUD</name>
<feature type="region of interest" description="Disordered" evidence="3">
    <location>
        <begin position="32"/>
        <end position="161"/>
    </location>
</feature>
<dbReference type="Gene3D" id="3.30.2400.10">
    <property type="entry name" value="Major capsid protein gp5"/>
    <property type="match status" value="1"/>
</dbReference>
<evidence type="ECO:0000259" key="4">
    <source>
        <dbReference type="Pfam" id="PF05065"/>
    </source>
</evidence>
<feature type="compositionally biased region" description="Acidic residues" evidence="3">
    <location>
        <begin position="36"/>
        <end position="46"/>
    </location>
</feature>
<evidence type="ECO:0000256" key="2">
    <source>
        <dbReference type="ARBA" id="ARBA00022844"/>
    </source>
</evidence>
<dbReference type="Pfam" id="PF05065">
    <property type="entry name" value="Phage_capsid"/>
    <property type="match status" value="1"/>
</dbReference>
<feature type="compositionally biased region" description="Basic and acidic residues" evidence="3">
    <location>
        <begin position="71"/>
        <end position="82"/>
    </location>
</feature>
<evidence type="ECO:0000313" key="5">
    <source>
        <dbReference type="EMBL" id="DAF48396.1"/>
    </source>
</evidence>
<feature type="compositionally biased region" description="Acidic residues" evidence="3">
    <location>
        <begin position="83"/>
        <end position="94"/>
    </location>
</feature>
<protein>
    <submittedName>
        <fullName evidence="5">Major capsid protein</fullName>
    </submittedName>
</protein>
<comment type="subcellular location">
    <subcellularLocation>
        <location evidence="1">Virion</location>
    </subcellularLocation>
</comment>
<reference evidence="5" key="1">
    <citation type="journal article" date="2021" name="Proc. Natl. Acad. Sci. U.S.A.">
        <title>A Catalog of Tens of Thousands of Viruses from Human Metagenomes Reveals Hidden Associations with Chronic Diseases.</title>
        <authorList>
            <person name="Tisza M.J."/>
            <person name="Buck C.B."/>
        </authorList>
    </citation>
    <scope>NUCLEOTIDE SEQUENCE</scope>
    <source>
        <strain evidence="5">CtWhl2</strain>
    </source>
</reference>
<feature type="compositionally biased region" description="Basic residues" evidence="3">
    <location>
        <begin position="143"/>
        <end position="153"/>
    </location>
</feature>
<dbReference type="NCBIfam" id="TIGR01554">
    <property type="entry name" value="major_cap_HK97"/>
    <property type="match status" value="1"/>
</dbReference>
<dbReference type="GO" id="GO:0044423">
    <property type="term" value="C:virion component"/>
    <property type="evidence" value="ECO:0007669"/>
    <property type="project" value="UniProtKB-KW"/>
</dbReference>
<dbReference type="InterPro" id="IPR054612">
    <property type="entry name" value="Phage_capsid-like_C"/>
</dbReference>
<feature type="compositionally biased region" description="Acidic residues" evidence="3">
    <location>
        <begin position="108"/>
        <end position="138"/>
    </location>
</feature>
<sequence>MRLKNRKKSAAAIKSMKVGTDELKDLIKGAVKEAMGEEDDTGDDGSDAAAALDGITAEDMADIIEQAVDNANEKRKSRKDAGEEVGDLTADEVIQEAAEIIDAMTADEGMDDDEADSEGKDDDEADSDEKDDDEAASEDDAKRRKSAAFRRQVKSGTAPAQRKYSSLFMGGTASAKKQQKSVPPLVNLARAIKCLDVFGRHDPERAEFYAKKYYEDMSMAREFKAMSATNPTAGGFLIPEVYLDEVIELLYSKTVIKELGARTIPLENGNLNIPRMTSGTRAMWGGEGRKIASTQPAFGNLRLSAKRLEAIVPQTRELLMSTKYSADELFAADLSRRMQLGLDWGALYGTGGEFQPTGIANTPGVEKIDAKKMDAQYAADGRLTADFPVYVKSLVMSKNVDDQALGWAFNSFMEGYLKNIKTTTGDYIYRDEMNAGNFLGMPYKVSNQIPTDSKTGCTEMFFGNWADLMIGDQMGLETYTTLDGTWTDENGVQHNAFEENLTGTRALMYDDIGVRHVESFAYVHNIKVI</sequence>
<evidence type="ECO:0000256" key="1">
    <source>
        <dbReference type="ARBA" id="ARBA00004328"/>
    </source>
</evidence>
<keyword evidence="2" id="KW-0946">Virion</keyword>
<organism evidence="5">
    <name type="scientific">Siphoviridae sp. ctWhl2</name>
    <dbReference type="NCBI Taxonomy" id="2827885"/>
    <lineage>
        <taxon>Viruses</taxon>
        <taxon>Duplodnaviria</taxon>
        <taxon>Heunggongvirae</taxon>
        <taxon>Uroviricota</taxon>
        <taxon>Caudoviricetes</taxon>
    </lineage>
</organism>
<dbReference type="InterPro" id="IPR024455">
    <property type="entry name" value="Phage_capsid"/>
</dbReference>
<dbReference type="EMBL" id="BK032568">
    <property type="protein sequence ID" value="DAF48396.1"/>
    <property type="molecule type" value="Genomic_DNA"/>
</dbReference>
<proteinExistence type="predicted"/>
<dbReference type="SUPFAM" id="SSF56563">
    <property type="entry name" value="Major capsid protein gp5"/>
    <property type="match status" value="1"/>
</dbReference>
<feature type="domain" description="Phage capsid-like C-terminal" evidence="4">
    <location>
        <begin position="234"/>
        <end position="523"/>
    </location>
</feature>
<evidence type="ECO:0000256" key="3">
    <source>
        <dbReference type="SAM" id="MobiDB-lite"/>
    </source>
</evidence>